<dbReference type="InterPro" id="IPR004107">
    <property type="entry name" value="Integrase_SAM-like_N"/>
</dbReference>
<sequence length="311" mass="35617">MIQYVESFIRYLDEEKGLSQSTLESYERDLQQFFEFALRRELQSVNEIRKTHIAMYMNELKKSRFAASTVMRKLVSIRSFFHYMVKESLLEHDPTLYLESPKPEKKVPQILSVEQVEHLLAAPDVSTPPGVRDKAMLELLYATGMKVSELMALNVDDVYPDMKFLHCTSSSGKERVLPISSISAEAVSTYINQIRPHMVRGDRENGLFLNNLGTRLTRQGFWKILKKYAAEAGIDGDITPHTLRHSFAAHLLEDGADIRSVQEMLGHSDMSAAPIYSLLTKKAMKDVYQSHHPRERAHSTKPKEHNGYDND</sequence>
<evidence type="ECO:0000256" key="8">
    <source>
        <dbReference type="ARBA" id="ARBA00023172"/>
    </source>
</evidence>
<dbReference type="InterPro" id="IPR050090">
    <property type="entry name" value="Tyrosine_recombinase_XerCD"/>
</dbReference>
<feature type="active site" description="O-(3'-phospho-DNA)-tyrosine intermediate" evidence="10">
    <location>
        <position position="276"/>
    </location>
</feature>
<keyword evidence="8 10" id="KW-0233">DNA recombination</keyword>
<feature type="domain" description="Tyr recombinase" evidence="12">
    <location>
        <begin position="106"/>
        <end position="289"/>
    </location>
</feature>
<dbReference type="InterPro" id="IPR013762">
    <property type="entry name" value="Integrase-like_cat_sf"/>
</dbReference>
<dbReference type="Gene3D" id="1.10.150.130">
    <property type="match status" value="1"/>
</dbReference>
<keyword evidence="15" id="KW-1185">Reference proteome</keyword>
<organism evidence="14 15">
    <name type="scientific">Paenibacillus albilobatus</name>
    <dbReference type="NCBI Taxonomy" id="2716884"/>
    <lineage>
        <taxon>Bacteria</taxon>
        <taxon>Bacillati</taxon>
        <taxon>Bacillota</taxon>
        <taxon>Bacilli</taxon>
        <taxon>Bacillales</taxon>
        <taxon>Paenibacillaceae</taxon>
        <taxon>Paenibacillus</taxon>
    </lineage>
</organism>
<dbReference type="NCBIfam" id="TIGR02225">
    <property type="entry name" value="recomb_XerD"/>
    <property type="match status" value="1"/>
</dbReference>
<feature type="domain" description="Core-binding (CB)" evidence="13">
    <location>
        <begin position="1"/>
        <end position="85"/>
    </location>
</feature>
<dbReference type="GO" id="GO:0005737">
    <property type="term" value="C:cytoplasm"/>
    <property type="evidence" value="ECO:0007669"/>
    <property type="project" value="UniProtKB-SubCell"/>
</dbReference>
<dbReference type="AlphaFoldDB" id="A0A919XG57"/>
<accession>A0A919XG57</accession>
<evidence type="ECO:0000313" key="14">
    <source>
        <dbReference type="EMBL" id="GIO30803.1"/>
    </source>
</evidence>
<comment type="function">
    <text evidence="10">Site-specific tyrosine recombinase, which acts by catalyzing the cutting and rejoining of the recombining DNA molecules. The XerC-XerD complex is essential to convert dimers of the bacterial chromosome into monomers to permit their segregation at cell division. It also contributes to the segregational stability of plasmids.</text>
</comment>
<evidence type="ECO:0000256" key="4">
    <source>
        <dbReference type="ARBA" id="ARBA00022618"/>
    </source>
</evidence>
<evidence type="ECO:0000256" key="10">
    <source>
        <dbReference type="HAMAP-Rule" id="MF_01808"/>
    </source>
</evidence>
<feature type="active site" evidence="10">
    <location>
        <position position="244"/>
    </location>
</feature>
<dbReference type="EMBL" id="BORQ01000002">
    <property type="protein sequence ID" value="GIO30803.1"/>
    <property type="molecule type" value="Genomic_DNA"/>
</dbReference>
<dbReference type="PROSITE" id="PS51900">
    <property type="entry name" value="CB"/>
    <property type="match status" value="1"/>
</dbReference>
<dbReference type="SUPFAM" id="SSF56349">
    <property type="entry name" value="DNA breaking-rejoining enzymes"/>
    <property type="match status" value="1"/>
</dbReference>
<dbReference type="PANTHER" id="PTHR30349">
    <property type="entry name" value="PHAGE INTEGRASE-RELATED"/>
    <property type="match status" value="1"/>
</dbReference>
<keyword evidence="7 10" id="KW-0238">DNA-binding</keyword>
<evidence type="ECO:0000256" key="7">
    <source>
        <dbReference type="ARBA" id="ARBA00023125"/>
    </source>
</evidence>
<dbReference type="Pfam" id="PF02899">
    <property type="entry name" value="Phage_int_SAM_1"/>
    <property type="match status" value="1"/>
</dbReference>
<dbReference type="InterPro" id="IPR023009">
    <property type="entry name" value="Tyrosine_recombinase_XerC/XerD"/>
</dbReference>
<dbReference type="Pfam" id="PF00589">
    <property type="entry name" value="Phage_integrase"/>
    <property type="match status" value="1"/>
</dbReference>
<dbReference type="InterPro" id="IPR011932">
    <property type="entry name" value="Recomb_XerD"/>
</dbReference>
<comment type="caution">
    <text evidence="10">Lacks conserved residue(s) required for the propagation of feature annotation.</text>
</comment>
<evidence type="ECO:0000256" key="3">
    <source>
        <dbReference type="ARBA" id="ARBA00022490"/>
    </source>
</evidence>
<evidence type="ECO:0000256" key="2">
    <source>
        <dbReference type="ARBA" id="ARBA00010450"/>
    </source>
</evidence>
<evidence type="ECO:0000256" key="9">
    <source>
        <dbReference type="ARBA" id="ARBA00023306"/>
    </source>
</evidence>
<keyword evidence="6 10" id="KW-0229">DNA integration</keyword>
<keyword evidence="5 10" id="KW-0159">Chromosome partition</keyword>
<feature type="region of interest" description="Disordered" evidence="11">
    <location>
        <begin position="287"/>
        <end position="311"/>
    </location>
</feature>
<dbReference type="GO" id="GO:0003677">
    <property type="term" value="F:DNA binding"/>
    <property type="evidence" value="ECO:0007669"/>
    <property type="project" value="UniProtKB-UniRule"/>
</dbReference>
<comment type="similarity">
    <text evidence="10">Belongs to the 'phage' integrase family. XerC subfamily.</text>
</comment>
<keyword evidence="9 10" id="KW-0131">Cell cycle</keyword>
<evidence type="ECO:0000256" key="11">
    <source>
        <dbReference type="SAM" id="MobiDB-lite"/>
    </source>
</evidence>
<dbReference type="Proteomes" id="UP000679779">
    <property type="component" value="Unassembled WGS sequence"/>
</dbReference>
<dbReference type="InterPro" id="IPR002104">
    <property type="entry name" value="Integrase_catalytic"/>
</dbReference>
<evidence type="ECO:0000313" key="15">
    <source>
        <dbReference type="Proteomes" id="UP000679779"/>
    </source>
</evidence>
<evidence type="ECO:0000259" key="12">
    <source>
        <dbReference type="PROSITE" id="PS51898"/>
    </source>
</evidence>
<evidence type="ECO:0000256" key="1">
    <source>
        <dbReference type="ARBA" id="ARBA00004496"/>
    </source>
</evidence>
<reference evidence="14" key="1">
    <citation type="submission" date="2021-03" db="EMBL/GenBank/DDBJ databases">
        <title>Antimicrobial resistance genes in bacteria isolated from Japanese honey, and their potential for conferring macrolide and lincosamide resistance in the American foulbrood pathogen Paenibacillus larvae.</title>
        <authorList>
            <person name="Okamoto M."/>
            <person name="Kumagai M."/>
            <person name="Kanamori H."/>
            <person name="Takamatsu D."/>
        </authorList>
    </citation>
    <scope>NUCLEOTIDE SEQUENCE</scope>
    <source>
        <strain evidence="14">J2TS6</strain>
    </source>
</reference>
<dbReference type="Gene3D" id="1.10.443.10">
    <property type="entry name" value="Intergrase catalytic core"/>
    <property type="match status" value="1"/>
</dbReference>
<name>A0A919XG57_9BACL</name>
<comment type="similarity">
    <text evidence="2">Belongs to the 'phage' integrase family. XerD subfamily.</text>
</comment>
<keyword evidence="4 10" id="KW-0132">Cell division</keyword>
<evidence type="ECO:0000256" key="5">
    <source>
        <dbReference type="ARBA" id="ARBA00022829"/>
    </source>
</evidence>
<feature type="active site" evidence="10">
    <location>
        <position position="241"/>
    </location>
</feature>
<dbReference type="GO" id="GO:0007059">
    <property type="term" value="P:chromosome segregation"/>
    <property type="evidence" value="ECO:0007669"/>
    <property type="project" value="UniProtKB-UniRule"/>
</dbReference>
<gene>
    <name evidence="14" type="primary">xerD_2</name>
    <name evidence="10" type="synonym">xerC</name>
    <name evidence="14" type="ORF">J2TS6_19440</name>
</gene>
<dbReference type="GO" id="GO:0051301">
    <property type="term" value="P:cell division"/>
    <property type="evidence" value="ECO:0007669"/>
    <property type="project" value="UniProtKB-KW"/>
</dbReference>
<keyword evidence="3 10" id="KW-0963">Cytoplasm</keyword>
<dbReference type="NCBIfam" id="NF001399">
    <property type="entry name" value="PRK00283.1"/>
    <property type="match status" value="1"/>
</dbReference>
<evidence type="ECO:0000259" key="13">
    <source>
        <dbReference type="PROSITE" id="PS51900"/>
    </source>
</evidence>
<dbReference type="InterPro" id="IPR044068">
    <property type="entry name" value="CB"/>
</dbReference>
<dbReference type="PANTHER" id="PTHR30349:SF81">
    <property type="entry name" value="TYROSINE RECOMBINASE XERC"/>
    <property type="match status" value="1"/>
</dbReference>
<comment type="subunit">
    <text evidence="10">Forms a cyclic heterotetrameric complex composed of two molecules of XerC and two molecules of XerD.</text>
</comment>
<dbReference type="RefSeq" id="WP_160041156.1">
    <property type="nucleotide sequence ID" value="NZ_BORQ01000002.1"/>
</dbReference>
<dbReference type="InterPro" id="IPR010998">
    <property type="entry name" value="Integrase_recombinase_N"/>
</dbReference>
<evidence type="ECO:0000256" key="6">
    <source>
        <dbReference type="ARBA" id="ARBA00022908"/>
    </source>
</evidence>
<dbReference type="InterPro" id="IPR011010">
    <property type="entry name" value="DNA_brk_join_enz"/>
</dbReference>
<proteinExistence type="inferred from homology"/>
<dbReference type="PROSITE" id="PS51898">
    <property type="entry name" value="TYR_RECOMBINASE"/>
    <property type="match status" value="1"/>
</dbReference>
<dbReference type="GO" id="GO:0009037">
    <property type="term" value="F:tyrosine-based site-specific recombinase activity"/>
    <property type="evidence" value="ECO:0007669"/>
    <property type="project" value="UniProtKB-UniRule"/>
</dbReference>
<feature type="compositionally biased region" description="Basic and acidic residues" evidence="11">
    <location>
        <begin position="296"/>
        <end position="311"/>
    </location>
</feature>
<comment type="subcellular location">
    <subcellularLocation>
        <location evidence="1 10">Cytoplasm</location>
    </subcellularLocation>
</comment>
<dbReference type="GO" id="GO:0006313">
    <property type="term" value="P:DNA transposition"/>
    <property type="evidence" value="ECO:0007669"/>
    <property type="project" value="UniProtKB-UniRule"/>
</dbReference>
<protein>
    <recommendedName>
        <fullName evidence="10">Tyrosine recombinase XerC</fullName>
    </recommendedName>
</protein>
<feature type="active site" evidence="10">
    <location>
        <position position="267"/>
    </location>
</feature>
<dbReference type="HAMAP" id="MF_01808">
    <property type="entry name" value="Recomb_XerC_XerD"/>
    <property type="match status" value="1"/>
</dbReference>
<dbReference type="CDD" id="cd00798">
    <property type="entry name" value="INT_XerDC_C"/>
    <property type="match status" value="1"/>
</dbReference>
<comment type="caution">
    <text evidence="14">The sequence shown here is derived from an EMBL/GenBank/DDBJ whole genome shotgun (WGS) entry which is preliminary data.</text>
</comment>